<protein>
    <submittedName>
        <fullName evidence="2">Uncharacterized protein</fullName>
    </submittedName>
</protein>
<feature type="region of interest" description="Disordered" evidence="1">
    <location>
        <begin position="64"/>
        <end position="90"/>
    </location>
</feature>
<keyword evidence="3" id="KW-1185">Reference proteome</keyword>
<gene>
    <name evidence="2" type="ORF">ES332_D07G117800v1</name>
</gene>
<evidence type="ECO:0000313" key="3">
    <source>
        <dbReference type="Proteomes" id="UP000322667"/>
    </source>
</evidence>
<evidence type="ECO:0000313" key="2">
    <source>
        <dbReference type="EMBL" id="TYH62385.1"/>
    </source>
</evidence>
<organism evidence="2 3">
    <name type="scientific">Gossypium tomentosum</name>
    <name type="common">Hawaiian cotton</name>
    <name type="synonym">Gossypium sandvicense</name>
    <dbReference type="NCBI Taxonomy" id="34277"/>
    <lineage>
        <taxon>Eukaryota</taxon>
        <taxon>Viridiplantae</taxon>
        <taxon>Streptophyta</taxon>
        <taxon>Embryophyta</taxon>
        <taxon>Tracheophyta</taxon>
        <taxon>Spermatophyta</taxon>
        <taxon>Magnoliopsida</taxon>
        <taxon>eudicotyledons</taxon>
        <taxon>Gunneridae</taxon>
        <taxon>Pentapetalae</taxon>
        <taxon>rosids</taxon>
        <taxon>malvids</taxon>
        <taxon>Malvales</taxon>
        <taxon>Malvaceae</taxon>
        <taxon>Malvoideae</taxon>
        <taxon>Gossypium</taxon>
    </lineage>
</organism>
<accession>A0A5D2K730</accession>
<name>A0A5D2K730_GOSTO</name>
<proteinExistence type="predicted"/>
<dbReference type="Proteomes" id="UP000322667">
    <property type="component" value="Chromosome D07"/>
</dbReference>
<dbReference type="AlphaFoldDB" id="A0A5D2K730"/>
<sequence length="108" mass="12527">MNVSKYEKEFVRLSKYAQKLVTTESDMYRRFEWGLNEDLYVYVVGLNFEDFSSLVERAQKIEEGMKRQSDKNLGQRVATSSKAPSVTKKVRDLRESGNISFTSGQRSK</sequence>
<evidence type="ECO:0000256" key="1">
    <source>
        <dbReference type="SAM" id="MobiDB-lite"/>
    </source>
</evidence>
<dbReference type="EMBL" id="CM017629">
    <property type="protein sequence ID" value="TYH62385.1"/>
    <property type="molecule type" value="Genomic_DNA"/>
</dbReference>
<reference evidence="2 3" key="1">
    <citation type="submission" date="2019-07" db="EMBL/GenBank/DDBJ databases">
        <title>WGS assembly of Gossypium tomentosum.</title>
        <authorList>
            <person name="Chen Z.J."/>
            <person name="Sreedasyam A."/>
            <person name="Ando A."/>
            <person name="Song Q."/>
            <person name="De L."/>
            <person name="Hulse-Kemp A."/>
            <person name="Ding M."/>
            <person name="Ye W."/>
            <person name="Kirkbride R."/>
            <person name="Jenkins J."/>
            <person name="Plott C."/>
            <person name="Lovell J."/>
            <person name="Lin Y.-M."/>
            <person name="Vaughn R."/>
            <person name="Liu B."/>
            <person name="Li W."/>
            <person name="Simpson S."/>
            <person name="Scheffler B."/>
            <person name="Saski C."/>
            <person name="Grover C."/>
            <person name="Hu G."/>
            <person name="Conover J."/>
            <person name="Carlson J."/>
            <person name="Shu S."/>
            <person name="Boston L."/>
            <person name="Williams M."/>
            <person name="Peterson D."/>
            <person name="Mcgee K."/>
            <person name="Jones D."/>
            <person name="Wendel J."/>
            <person name="Stelly D."/>
            <person name="Grimwood J."/>
            <person name="Schmutz J."/>
        </authorList>
    </citation>
    <scope>NUCLEOTIDE SEQUENCE [LARGE SCALE GENOMIC DNA]</scope>
    <source>
        <strain evidence="2">7179.01</strain>
    </source>
</reference>